<dbReference type="OrthoDB" id="361039at2759"/>
<evidence type="ECO:0000256" key="2">
    <source>
        <dbReference type="ARBA" id="ARBA00007688"/>
    </source>
</evidence>
<feature type="region of interest" description="Disordered" evidence="7">
    <location>
        <begin position="132"/>
        <end position="174"/>
    </location>
</feature>
<evidence type="ECO:0000256" key="1">
    <source>
        <dbReference type="ARBA" id="ARBA00004123"/>
    </source>
</evidence>
<accession>A0A7R8WFQ5</accession>
<evidence type="ECO:0000256" key="6">
    <source>
        <dbReference type="ARBA" id="ARBA00040091"/>
    </source>
</evidence>
<dbReference type="GO" id="GO:0051123">
    <property type="term" value="P:RNA polymerase II preinitiation complex assembly"/>
    <property type="evidence" value="ECO:0007669"/>
    <property type="project" value="TreeGrafter"/>
</dbReference>
<dbReference type="SMART" id="SM00803">
    <property type="entry name" value="TAF"/>
    <property type="match status" value="1"/>
</dbReference>
<dbReference type="Gene3D" id="1.25.40.770">
    <property type="entry name" value="TAF6, C-terminal HEAT repeat domain"/>
    <property type="match status" value="1"/>
</dbReference>
<comment type="similarity">
    <text evidence="2">Belongs to the TAF6 family.</text>
</comment>
<feature type="compositionally biased region" description="Basic and acidic residues" evidence="7">
    <location>
        <begin position="147"/>
        <end position="162"/>
    </location>
</feature>
<comment type="subcellular location">
    <subcellularLocation>
        <location evidence="1">Nucleus</location>
    </subcellularLocation>
</comment>
<dbReference type="Pfam" id="PF07571">
    <property type="entry name" value="TAF6_C"/>
    <property type="match status" value="1"/>
</dbReference>
<evidence type="ECO:0000313" key="9">
    <source>
        <dbReference type="EMBL" id="CAD7230799.1"/>
    </source>
</evidence>
<protein>
    <recommendedName>
        <fullName evidence="6">Transcription initiation factor TFIID subunit 6</fullName>
    </recommendedName>
</protein>
<evidence type="ECO:0000256" key="7">
    <source>
        <dbReference type="SAM" id="MobiDB-lite"/>
    </source>
</evidence>
<dbReference type="GO" id="GO:0046695">
    <property type="term" value="C:SLIK (SAGA-like) complex"/>
    <property type="evidence" value="ECO:0007669"/>
    <property type="project" value="InterPro"/>
</dbReference>
<dbReference type="AlphaFoldDB" id="A0A7R8WFQ5"/>
<dbReference type="GO" id="GO:0016251">
    <property type="term" value="F:RNA polymerase II general transcription initiation factor activity"/>
    <property type="evidence" value="ECO:0007669"/>
    <property type="project" value="InterPro"/>
</dbReference>
<dbReference type="EMBL" id="OB662969">
    <property type="protein sequence ID" value="CAD7230799.1"/>
    <property type="molecule type" value="Genomic_DNA"/>
</dbReference>
<evidence type="ECO:0000256" key="3">
    <source>
        <dbReference type="ARBA" id="ARBA00023015"/>
    </source>
</evidence>
<dbReference type="InterPro" id="IPR011442">
    <property type="entry name" value="TAF6_C"/>
</dbReference>
<keyword evidence="3" id="KW-0805">Transcription regulation</keyword>
<dbReference type="InterPro" id="IPR037796">
    <property type="entry name" value="TAF6"/>
</dbReference>
<feature type="domain" description="TATA box binding protein associated factor (TAF) histone-like fold" evidence="8">
    <location>
        <begin position="4"/>
        <end position="69"/>
    </location>
</feature>
<dbReference type="InterPro" id="IPR004823">
    <property type="entry name" value="TAF_TATA-bd_Histone-like_dom"/>
</dbReference>
<organism evidence="9">
    <name type="scientific">Cyprideis torosa</name>
    <dbReference type="NCBI Taxonomy" id="163714"/>
    <lineage>
        <taxon>Eukaryota</taxon>
        <taxon>Metazoa</taxon>
        <taxon>Ecdysozoa</taxon>
        <taxon>Arthropoda</taxon>
        <taxon>Crustacea</taxon>
        <taxon>Oligostraca</taxon>
        <taxon>Ostracoda</taxon>
        <taxon>Podocopa</taxon>
        <taxon>Podocopida</taxon>
        <taxon>Cytherocopina</taxon>
        <taxon>Cytheroidea</taxon>
        <taxon>Cytherideidae</taxon>
        <taxon>Cyprideis</taxon>
    </lineage>
</organism>
<dbReference type="GO" id="GO:0003713">
    <property type="term" value="F:transcription coactivator activity"/>
    <property type="evidence" value="ECO:0007669"/>
    <property type="project" value="TreeGrafter"/>
</dbReference>
<dbReference type="PANTHER" id="PTHR10221">
    <property type="entry name" value="TRANSCRIPTION INITIATION FACTOR TFIID SUBUNIT 6"/>
    <property type="match status" value="1"/>
</dbReference>
<reference evidence="9" key="1">
    <citation type="submission" date="2020-11" db="EMBL/GenBank/DDBJ databases">
        <authorList>
            <person name="Tran Van P."/>
        </authorList>
    </citation>
    <scope>NUCLEOTIDE SEQUENCE</scope>
</reference>
<dbReference type="InterPro" id="IPR046344">
    <property type="entry name" value="TAF6_C_sf"/>
</dbReference>
<gene>
    <name evidence="9" type="ORF">CTOB1V02_LOCUS8655</name>
</gene>
<dbReference type="InterPro" id="IPR009072">
    <property type="entry name" value="Histone-fold"/>
</dbReference>
<sequence>MDITTFPIDTSKTIAESIGVQLSDVCAREVSDALSFRLKQLVSDASKFMTHSKRRKLSTADIDDALVARNCDPVYGFRSSTEAVPFRFASGSGRDLFFKEEQELDISTITGTFPGKAGLSAHVRPHWLAIDGVQPSIPENPTPIPNEEQRKDATDPGVKPEKGVPGSQRPGLKREEAVKVKDLARHEISVEQQLYYKEITESCVGSEEHRRAEGLQSLASDPGLHQMIPRLCNFVSEGVRINVVQNNLALLIYLMRMLKALLENPSLYLERYLHELLPAVASCILSRQLCARPEVDNHFALRDFAARLMAQICRNFHTTSNGLQVRVTRMFTRALANRSTPMATRYGALAGLCEIGSEVIRSLVLPRVKFEGELIRDVLMNVPIGEERVAAEYVKTLLLRHLPPHLKAIRPLPDVVRDYEADYGYLGPQLHSAVCKLRASAQVPTSHAQGASSGGSGAKVFFVSPAAAAQNQQKFVVLSSNPPKDS</sequence>
<dbReference type="FunFam" id="1.25.40.770:FF:000001">
    <property type="entry name" value="Transcription initiation factor TFIID subunit 6"/>
    <property type="match status" value="1"/>
</dbReference>
<name>A0A7R8WFQ5_9CRUS</name>
<dbReference type="SUPFAM" id="SSF47113">
    <property type="entry name" value="Histone-fold"/>
    <property type="match status" value="1"/>
</dbReference>
<dbReference type="CDD" id="cd22931">
    <property type="entry name" value="HFD_TAF6"/>
    <property type="match status" value="1"/>
</dbReference>
<dbReference type="CDD" id="cd08050">
    <property type="entry name" value="TAF6C"/>
    <property type="match status" value="1"/>
</dbReference>
<dbReference type="GO" id="GO:0046982">
    <property type="term" value="F:protein heterodimerization activity"/>
    <property type="evidence" value="ECO:0007669"/>
    <property type="project" value="InterPro"/>
</dbReference>
<evidence type="ECO:0000256" key="5">
    <source>
        <dbReference type="ARBA" id="ARBA00023242"/>
    </source>
</evidence>
<proteinExistence type="inferred from homology"/>
<dbReference type="PANTHER" id="PTHR10221:SF9">
    <property type="entry name" value="TRANSCRIPTION INITIATION FACTOR TFIID SUBUNIT 6"/>
    <property type="match status" value="1"/>
</dbReference>
<keyword evidence="5" id="KW-0539">Nucleus</keyword>
<evidence type="ECO:0000259" key="8">
    <source>
        <dbReference type="SMART" id="SM00803"/>
    </source>
</evidence>
<keyword evidence="4" id="KW-0804">Transcription</keyword>
<dbReference type="Pfam" id="PF02969">
    <property type="entry name" value="TAF"/>
    <property type="match status" value="1"/>
</dbReference>
<evidence type="ECO:0000256" key="4">
    <source>
        <dbReference type="ARBA" id="ARBA00023163"/>
    </source>
</evidence>
<dbReference type="Gene3D" id="1.10.20.10">
    <property type="entry name" value="Histone, subunit A"/>
    <property type="match status" value="1"/>
</dbReference>
<dbReference type="GO" id="GO:0005669">
    <property type="term" value="C:transcription factor TFIID complex"/>
    <property type="evidence" value="ECO:0007669"/>
    <property type="project" value="InterPro"/>
</dbReference>
<dbReference type="GO" id="GO:0000124">
    <property type="term" value="C:SAGA complex"/>
    <property type="evidence" value="ECO:0007669"/>
    <property type="project" value="InterPro"/>
</dbReference>